<proteinExistence type="predicted"/>
<dbReference type="GO" id="GO:0016779">
    <property type="term" value="F:nucleotidyltransferase activity"/>
    <property type="evidence" value="ECO:0007669"/>
    <property type="project" value="UniProtKB-ARBA"/>
</dbReference>
<dbReference type="InterPro" id="IPR050065">
    <property type="entry name" value="GlmU-like"/>
</dbReference>
<evidence type="ECO:0000313" key="4">
    <source>
        <dbReference type="EMBL" id="SVA47700.1"/>
    </source>
</evidence>
<dbReference type="PANTHER" id="PTHR43584">
    <property type="entry name" value="NUCLEOTIDYL TRANSFERASE"/>
    <property type="match status" value="1"/>
</dbReference>
<accession>A0A381W566</accession>
<reference evidence="4" key="1">
    <citation type="submission" date="2018-05" db="EMBL/GenBank/DDBJ databases">
        <authorList>
            <person name="Lanie J.A."/>
            <person name="Ng W.-L."/>
            <person name="Kazmierczak K.M."/>
            <person name="Andrzejewski T.M."/>
            <person name="Davidsen T.M."/>
            <person name="Wayne K.J."/>
            <person name="Tettelin H."/>
            <person name="Glass J.I."/>
            <person name="Rusch D."/>
            <person name="Podicherti R."/>
            <person name="Tsui H.-C.T."/>
            <person name="Winkler M.E."/>
        </authorList>
    </citation>
    <scope>NUCLEOTIDE SEQUENCE</scope>
</reference>
<sequence>MSYFSDIYFPQLDNFAHNDIFQNIEQVWDPLKDLNKIITRILAEDATGDAIESVSGLTIDTNNLIKSIIVKRWIKLEAPIISQALDIRIDRGTVLEPTAIIKGPAVIGKNNDIRQGSYLRGNVMVGNNCVIGHCTEIKNSILMNHVEAGHFNYIGDSILGSYVNMGAGSRLANVQFRGLQEKMNDVINDIEISIENKLISTGLSKLGSIVGDNVEIGCNAVLSPGALIGKDNWIYPNCTVPKGFHPPGHFITPSERKLKSRPK</sequence>
<organism evidence="4">
    <name type="scientific">marine metagenome</name>
    <dbReference type="NCBI Taxonomy" id="408172"/>
    <lineage>
        <taxon>unclassified sequences</taxon>
        <taxon>metagenomes</taxon>
        <taxon>ecological metagenomes</taxon>
    </lineage>
</organism>
<name>A0A381W566_9ZZZZ</name>
<dbReference type="Pfam" id="PF25087">
    <property type="entry name" value="GMPPB_C"/>
    <property type="match status" value="1"/>
</dbReference>
<gene>
    <name evidence="4" type="ORF">METZ01_LOCUS100554</name>
</gene>
<dbReference type="AlphaFoldDB" id="A0A381W566"/>
<dbReference type="InterPro" id="IPR011004">
    <property type="entry name" value="Trimer_LpxA-like_sf"/>
</dbReference>
<evidence type="ECO:0000256" key="2">
    <source>
        <dbReference type="ARBA" id="ARBA00023315"/>
    </source>
</evidence>
<feature type="domain" description="Mannose-1-phosphate guanyltransferase C-terminal" evidence="3">
    <location>
        <begin position="101"/>
        <end position="185"/>
    </location>
</feature>
<dbReference type="InterPro" id="IPR056729">
    <property type="entry name" value="GMPPB_C"/>
</dbReference>
<evidence type="ECO:0000259" key="3">
    <source>
        <dbReference type="Pfam" id="PF25087"/>
    </source>
</evidence>
<keyword evidence="2" id="KW-0012">Acyltransferase</keyword>
<dbReference type="Gene3D" id="2.160.10.10">
    <property type="entry name" value="Hexapeptide repeat proteins"/>
    <property type="match status" value="1"/>
</dbReference>
<dbReference type="EMBL" id="UINC01010747">
    <property type="protein sequence ID" value="SVA47700.1"/>
    <property type="molecule type" value="Genomic_DNA"/>
</dbReference>
<keyword evidence="1" id="KW-0808">Transferase</keyword>
<dbReference type="SUPFAM" id="SSF51161">
    <property type="entry name" value="Trimeric LpxA-like enzymes"/>
    <property type="match status" value="1"/>
</dbReference>
<dbReference type="PANTHER" id="PTHR43584:SF8">
    <property type="entry name" value="N-ACETYLMURAMATE ALPHA-1-PHOSPHATE URIDYLYLTRANSFERASE"/>
    <property type="match status" value="1"/>
</dbReference>
<dbReference type="GO" id="GO:0016746">
    <property type="term" value="F:acyltransferase activity"/>
    <property type="evidence" value="ECO:0007669"/>
    <property type="project" value="UniProtKB-KW"/>
</dbReference>
<protein>
    <recommendedName>
        <fullName evidence="3">Mannose-1-phosphate guanyltransferase C-terminal domain-containing protein</fullName>
    </recommendedName>
</protein>
<evidence type="ECO:0000256" key="1">
    <source>
        <dbReference type="ARBA" id="ARBA00022679"/>
    </source>
</evidence>